<organism evidence="1 2">
    <name type="scientific">Brassica rapa subsp. trilocularis</name>
    <dbReference type="NCBI Taxonomy" id="1813537"/>
    <lineage>
        <taxon>Eukaryota</taxon>
        <taxon>Viridiplantae</taxon>
        <taxon>Streptophyta</taxon>
        <taxon>Embryophyta</taxon>
        <taxon>Tracheophyta</taxon>
        <taxon>Spermatophyta</taxon>
        <taxon>Magnoliopsida</taxon>
        <taxon>eudicotyledons</taxon>
        <taxon>Gunneridae</taxon>
        <taxon>Pentapetalae</taxon>
        <taxon>rosids</taxon>
        <taxon>malvids</taxon>
        <taxon>Brassicales</taxon>
        <taxon>Brassicaceae</taxon>
        <taxon>Brassiceae</taxon>
        <taxon>Brassica</taxon>
    </lineage>
</organism>
<name>A0ABQ7MEG7_BRACM</name>
<sequence length="244" mass="26834">MVSPLFLVQIWCSRRRSRRLSALWATLKEGDGSSLLSPPLVWSLSLVRWHMVHISSKCGPLPNTVWVVSGPFQMLPPPSVWRVIFVDVGSLFPSWSIVLRSLARVFFHQWSLVGCIYSKEDGFSALLTVGSCGGALWFSLALRFEALSCWGGRMTWAFSLRTRLVLAALEVVYPSGPFVLYGLLAKRVSMVSVGGLEGGNLQFSYRTTASSVGVTASCHRVVSVGLVNRSMLVILWIGLGEVDP</sequence>
<dbReference type="EMBL" id="JADBGQ010000005">
    <property type="protein sequence ID" value="KAG5397140.1"/>
    <property type="molecule type" value="Genomic_DNA"/>
</dbReference>
<reference evidence="1 2" key="1">
    <citation type="submission" date="2021-03" db="EMBL/GenBank/DDBJ databases">
        <authorList>
            <person name="King G.J."/>
            <person name="Bancroft I."/>
            <person name="Baten A."/>
            <person name="Bloomfield J."/>
            <person name="Borpatragohain P."/>
            <person name="He Z."/>
            <person name="Irish N."/>
            <person name="Irwin J."/>
            <person name="Liu K."/>
            <person name="Mauleon R.P."/>
            <person name="Moore J."/>
            <person name="Morris R."/>
            <person name="Ostergaard L."/>
            <person name="Wang B."/>
            <person name="Wells R."/>
        </authorList>
    </citation>
    <scope>NUCLEOTIDE SEQUENCE [LARGE SCALE GENOMIC DNA]</scope>
    <source>
        <strain evidence="1">R-o-18</strain>
        <tissue evidence="1">Leaf</tissue>
    </source>
</reference>
<evidence type="ECO:0000313" key="1">
    <source>
        <dbReference type="EMBL" id="KAG5397140.1"/>
    </source>
</evidence>
<comment type="caution">
    <text evidence="1">The sequence shown here is derived from an EMBL/GenBank/DDBJ whole genome shotgun (WGS) entry which is preliminary data.</text>
</comment>
<proteinExistence type="predicted"/>
<gene>
    <name evidence="1" type="primary">A05p021830.1_BraROA</name>
    <name evidence="1" type="ORF">IGI04_018954</name>
</gene>
<evidence type="ECO:0000313" key="2">
    <source>
        <dbReference type="Proteomes" id="UP000823674"/>
    </source>
</evidence>
<protein>
    <submittedName>
        <fullName evidence="1">Uncharacterized protein</fullName>
    </submittedName>
</protein>
<accession>A0ABQ7MEG7</accession>
<dbReference type="Proteomes" id="UP000823674">
    <property type="component" value="Chromosome A05"/>
</dbReference>
<keyword evidence="2" id="KW-1185">Reference proteome</keyword>